<proteinExistence type="predicted"/>
<evidence type="ECO:0000313" key="2">
    <source>
        <dbReference type="EMBL" id="NIF01961.1"/>
    </source>
</evidence>
<feature type="domain" description="DUF4145" evidence="1">
    <location>
        <begin position="85"/>
        <end position="128"/>
    </location>
</feature>
<dbReference type="RefSeq" id="WP_167140748.1">
    <property type="nucleotide sequence ID" value="NZ_VWXD01000006.1"/>
</dbReference>
<sequence>MSNLRDMEELIGDIVDVELKEYMREALTCYMTGAHRACVVLSFIAIFEDLFKKLDGMATTNRVARAIFTEISKKRDEQKVYESDLLNKLKSEKIITEIDADFLTVLRTLRNKAAHPSGHKPTAEEARYVYSETIHRFLSKPVLSTTQVADQILSKLTNSYLFPTSNIQDHAVVVNEGVKNLHHDGYSYLLNKLLLSLDDANEQIKLNAKRYLLGLSFKPLNNDVVEQIKKQVIIECSSDDSKRQCLMECISTNGGLLKGIDDIVYLRLNKMIEDTISATKSSDQHTYLKHPVQITKSVLGLNKDIIDRCFSSSVGNVLEKYKLSPVLMKCIKGHEWASRKVIQSIFEQAGSSTFSEANSFAQSASTYDDDISTLMDNTSCLELIIHICTAGKWGAFGAEGMMNGKFNNIPKIKGQAVKALQDDIAICQEIIDRVKPSLGKAEDFEKEYF</sequence>
<comment type="caution">
    <text evidence="2">The sequence shown here is derived from an EMBL/GenBank/DDBJ whole genome shotgun (WGS) entry which is preliminary data.</text>
</comment>
<evidence type="ECO:0000313" key="3">
    <source>
        <dbReference type="Proteomes" id="UP000780690"/>
    </source>
</evidence>
<gene>
    <name evidence="2" type="ORF">F3J38_18150</name>
</gene>
<dbReference type="InterPro" id="IPR025285">
    <property type="entry name" value="DUF4145"/>
</dbReference>
<dbReference type="Proteomes" id="UP000780690">
    <property type="component" value="Unassembled WGS sequence"/>
</dbReference>
<accession>A0ABX0R3T9</accession>
<evidence type="ECO:0000259" key="1">
    <source>
        <dbReference type="Pfam" id="PF13643"/>
    </source>
</evidence>
<keyword evidence="3" id="KW-1185">Reference proteome</keyword>
<dbReference type="Pfam" id="PF13643">
    <property type="entry name" value="DUF4145"/>
    <property type="match status" value="1"/>
</dbReference>
<dbReference type="EMBL" id="VWXD01000006">
    <property type="protein sequence ID" value="NIF01961.1"/>
    <property type="molecule type" value="Genomic_DNA"/>
</dbReference>
<protein>
    <recommendedName>
        <fullName evidence="1">DUF4145 domain-containing protein</fullName>
    </recommendedName>
</protein>
<organism evidence="2 3">
    <name type="scientific">Candidatus Pantoea formicae</name>
    <dbReference type="NCBI Taxonomy" id="2608355"/>
    <lineage>
        <taxon>Bacteria</taxon>
        <taxon>Pseudomonadati</taxon>
        <taxon>Pseudomonadota</taxon>
        <taxon>Gammaproteobacteria</taxon>
        <taxon>Enterobacterales</taxon>
        <taxon>Erwiniaceae</taxon>
        <taxon>Pantoea</taxon>
    </lineage>
</organism>
<name>A0ABX0R3T9_9GAMM</name>
<reference evidence="2 3" key="1">
    <citation type="journal article" date="2019" name="bioRxiv">
        <title>Bacteria contribute to plant secondary compound degradation in a generalist herbivore system.</title>
        <authorList>
            <person name="Francoeur C.B."/>
            <person name="Khadempour L."/>
            <person name="Moreira-Soto R.D."/>
            <person name="Gotting K."/>
            <person name="Book A.J."/>
            <person name="Pinto-Tomas A.A."/>
            <person name="Keefover-Ring K."/>
            <person name="Currie C.R."/>
        </authorList>
    </citation>
    <scope>NUCLEOTIDE SEQUENCE [LARGE SCALE GENOMIC DNA]</scope>
    <source>
        <strain evidence="2 3">Acro-805</strain>
    </source>
</reference>